<evidence type="ECO:0000313" key="1">
    <source>
        <dbReference type="EMBL" id="SVE29523.1"/>
    </source>
</evidence>
<dbReference type="EMBL" id="UINC01207442">
    <property type="protein sequence ID" value="SVE29523.1"/>
    <property type="molecule type" value="Genomic_DNA"/>
</dbReference>
<reference evidence="1" key="1">
    <citation type="submission" date="2018-05" db="EMBL/GenBank/DDBJ databases">
        <authorList>
            <person name="Lanie J.A."/>
            <person name="Ng W.-L."/>
            <person name="Kazmierczak K.M."/>
            <person name="Andrzejewski T.M."/>
            <person name="Davidsen T.M."/>
            <person name="Wayne K.J."/>
            <person name="Tettelin H."/>
            <person name="Glass J.I."/>
            <person name="Rusch D."/>
            <person name="Podicherti R."/>
            <person name="Tsui H.-C.T."/>
            <person name="Winkler M.E."/>
        </authorList>
    </citation>
    <scope>NUCLEOTIDE SEQUENCE</scope>
</reference>
<name>A0A383CBS9_9ZZZZ</name>
<proteinExistence type="predicted"/>
<dbReference type="AlphaFoldDB" id="A0A383CBS9"/>
<accession>A0A383CBS9</accession>
<gene>
    <name evidence="1" type="ORF">METZ01_LOCUS482377</name>
</gene>
<organism evidence="1">
    <name type="scientific">marine metagenome</name>
    <dbReference type="NCBI Taxonomy" id="408172"/>
    <lineage>
        <taxon>unclassified sequences</taxon>
        <taxon>metagenomes</taxon>
        <taxon>ecological metagenomes</taxon>
    </lineage>
</organism>
<protein>
    <submittedName>
        <fullName evidence="1">Uncharacterized protein</fullName>
    </submittedName>
</protein>
<sequence length="23" mass="2789">MHKYSNIKGYIMLSIDDEITRNF</sequence>